<evidence type="ECO:0000259" key="4">
    <source>
        <dbReference type="PROSITE" id="PS50878"/>
    </source>
</evidence>
<dbReference type="PANTHER" id="PTHR46890:SF48">
    <property type="entry name" value="RNA-DIRECTED DNA POLYMERASE"/>
    <property type="match status" value="1"/>
</dbReference>
<keyword evidence="6" id="KW-1185">Reference proteome</keyword>
<evidence type="ECO:0000313" key="5">
    <source>
        <dbReference type="EMBL" id="GAU30969.1"/>
    </source>
</evidence>
<dbReference type="SMART" id="SM00360">
    <property type="entry name" value="RRM"/>
    <property type="match status" value="1"/>
</dbReference>
<evidence type="ECO:0000256" key="2">
    <source>
        <dbReference type="SAM" id="MobiDB-lite"/>
    </source>
</evidence>
<sequence>MRGREPKRGAAPRAFLGRPFRSPPSPEVRHKRGGVYDDSGEWTVVRNRRRKALREAEDVDDRRRQYSDTLQQFAEVSKHRHPFFDDQFYRYQARVYEHDHRHSSLNQTRYSRGNSREFRRHVSSNRNQNVRSDSWNIQIARREESKMDGCDRRQQEDVEISGRVFTGRHRESKTAVKDFYYSGRDFEQQDSEHGGNLGSNLKRYVSFYFTNFPAQFSNFYLRKGFEVCGILEDVFVANKRNRFGEPYGFVKFSNVRDITKMTKALNDVWFGHFRVRAKVAKFERNDVGKDGRLQKEKVGLLKDSVVKMKKDVIHNPRGNVVITSEEVRTKPTAKNTGVGKDGPGYQGELGDGLSPKGVDMSAAVAQEKENRILLRNYRTKPEDVQWVNNGLVATVLNGEAIPVVQNRITDAGFKDVDIIPMGADKVFVRSSEGVDVMSIVSSANEFFRLVFSNWTRWDKELQPYHRGAWIRLYGVPLNAWNVNFFKLCMFNCGRFLRADLCSADKDRLDFARVLIATPFLDIISRVEKVMVDGVLVEIKMVEEWGYALGEDTCLFEEETETEASQSDCDEGHADPDVCRNVDMLIDKITVGLEEAATEVVLGKSGVECQDKLFRDTSGVGDCERENEQREDILSPVGIQTEVQKVGPIRDAGDRDFKTGNPSLQTVSQDGSNTWKIRREFRRDAGSQPCNNRATSCPPAESRSATSGPWSWEWLQDHDHGDAGVIFSARKRVKEGGRLGLRHKREGHLESKRRKAGGVLRHPIQSLKKVARLPQEDRVEVLKVLNKSILWRRKRDNRVNAASSQANSEESSSSDSVNNDWKNWVAMQGNDQMVMDDVRGIGHSLGVKFRGDAANMFNVLSREGKSKKDRSGASKVKGWDGLTMSRLDRFLLSEEWCLAWPNCTQTARLRGLSDHCSLVLSANEDDWGPRPSRMLKCWRDVPGYKLFVKDKWNSFQIDGWGGYVLKEKLRRIKTALKDWHTAHAQNLPSRIESLKVRLSTLDQKGEEEYQLATVTFVVAKGGDANTKYFHTVLAGRRRGNAISMLQADGVALEGVNPIRQAVFSHFASHFKAINVERPGVDNLHFKRLSQVECSSLTKPFSEGEVKSAVWDCDSYKSPGPDGINFGFIKDFWVELRGDVMRFITGFHRNGKLTKGLNSTFIALIPKVDSPQRLNDFRPISLVSSLYKILAKVLANRLRLVIGSVISESQTAFVKERQILDGYLDDVMGRMSFPVLWRKWIKECVCTAIASVLVNGSPTDEFSLERGLRQGDPLSPFLFLLAAEGLNVLMETAVARNLFTGYSIGDCDPILVSHLQFADDTLLLGVKSWANVRALRAVLVLFESMSGLKVNFHKSMLVGVNISESWLGEAASALCCKVGKIPFFYLGLAIGGDPRRLSFWDPVLDRLKNKLSGWKSRFLSFGGRLVLLNLSGLCVFGSCGQKEIIAYFGAPLVAPFSCWIRSSFSLFGG</sequence>
<dbReference type="InterPro" id="IPR035979">
    <property type="entry name" value="RBD_domain_sf"/>
</dbReference>
<keyword evidence="1" id="KW-0694">RNA-binding</keyword>
<dbReference type="CDD" id="cd01650">
    <property type="entry name" value="RT_nLTR_like"/>
    <property type="match status" value="1"/>
</dbReference>
<dbReference type="InterPro" id="IPR012677">
    <property type="entry name" value="Nucleotide-bd_a/b_plait_sf"/>
</dbReference>
<evidence type="ECO:0008006" key="7">
    <source>
        <dbReference type="Google" id="ProtNLM"/>
    </source>
</evidence>
<gene>
    <name evidence="5" type="ORF">TSUD_63800</name>
</gene>
<dbReference type="OrthoDB" id="426210at2759"/>
<dbReference type="PROSITE" id="PS50878">
    <property type="entry name" value="RT_POL"/>
    <property type="match status" value="1"/>
</dbReference>
<feature type="region of interest" description="Disordered" evidence="2">
    <location>
        <begin position="100"/>
        <end position="125"/>
    </location>
</feature>
<feature type="region of interest" description="Disordered" evidence="2">
    <location>
        <begin position="650"/>
        <end position="712"/>
    </location>
</feature>
<feature type="compositionally biased region" description="Polar residues" evidence="2">
    <location>
        <begin position="104"/>
        <end position="113"/>
    </location>
</feature>
<dbReference type="GO" id="GO:0003723">
    <property type="term" value="F:RNA binding"/>
    <property type="evidence" value="ECO:0007669"/>
    <property type="project" value="UniProtKB-UniRule"/>
</dbReference>
<evidence type="ECO:0000259" key="3">
    <source>
        <dbReference type="PROSITE" id="PS50102"/>
    </source>
</evidence>
<dbReference type="Proteomes" id="UP000242715">
    <property type="component" value="Unassembled WGS sequence"/>
</dbReference>
<dbReference type="PANTHER" id="PTHR46890">
    <property type="entry name" value="NON-LTR RETROLELEMENT REVERSE TRANSCRIPTASE-LIKE PROTEIN-RELATED"/>
    <property type="match status" value="1"/>
</dbReference>
<dbReference type="InterPro" id="IPR052343">
    <property type="entry name" value="Retrotransposon-Effector_Assoc"/>
</dbReference>
<evidence type="ECO:0000256" key="1">
    <source>
        <dbReference type="PROSITE-ProRule" id="PRU00176"/>
    </source>
</evidence>
<dbReference type="EMBL" id="DF973441">
    <property type="protein sequence ID" value="GAU30969.1"/>
    <property type="molecule type" value="Genomic_DNA"/>
</dbReference>
<feature type="domain" description="Reverse transcriptase" evidence="4">
    <location>
        <begin position="1144"/>
        <end position="1388"/>
    </location>
</feature>
<feature type="compositionally biased region" description="Polar residues" evidence="2">
    <location>
        <begin position="659"/>
        <end position="674"/>
    </location>
</feature>
<reference evidence="6" key="1">
    <citation type="journal article" date="2017" name="Front. Plant Sci.">
        <title>Climate Clever Clovers: New Paradigm to Reduce the Environmental Footprint of Ruminants by Breeding Low Methanogenic Forages Utilizing Haplotype Variation.</title>
        <authorList>
            <person name="Kaur P."/>
            <person name="Appels R."/>
            <person name="Bayer P.E."/>
            <person name="Keeble-Gagnere G."/>
            <person name="Wang J."/>
            <person name="Hirakawa H."/>
            <person name="Shirasawa K."/>
            <person name="Vercoe P."/>
            <person name="Stefanova K."/>
            <person name="Durmic Z."/>
            <person name="Nichols P."/>
            <person name="Revell C."/>
            <person name="Isobe S.N."/>
            <person name="Edwards D."/>
            <person name="Erskine W."/>
        </authorList>
    </citation>
    <scope>NUCLEOTIDE SEQUENCE [LARGE SCALE GENOMIC DNA]</scope>
    <source>
        <strain evidence="6">cv. Daliak</strain>
    </source>
</reference>
<dbReference type="InterPro" id="IPR043502">
    <property type="entry name" value="DNA/RNA_pol_sf"/>
</dbReference>
<name>A0A2Z6NGV1_TRISU</name>
<feature type="region of interest" description="Disordered" evidence="2">
    <location>
        <begin position="1"/>
        <end position="37"/>
    </location>
</feature>
<dbReference type="InterPro" id="IPR000477">
    <property type="entry name" value="RT_dom"/>
</dbReference>
<proteinExistence type="predicted"/>
<dbReference type="SUPFAM" id="SSF54928">
    <property type="entry name" value="RNA-binding domain, RBD"/>
    <property type="match status" value="1"/>
</dbReference>
<protein>
    <recommendedName>
        <fullName evidence="7">Reverse transcriptase domain-containing protein</fullName>
    </recommendedName>
</protein>
<evidence type="ECO:0000313" key="6">
    <source>
        <dbReference type="Proteomes" id="UP000242715"/>
    </source>
</evidence>
<feature type="domain" description="RRM" evidence="3">
    <location>
        <begin position="205"/>
        <end position="282"/>
    </location>
</feature>
<accession>A0A2Z6NGV1</accession>
<dbReference type="CDD" id="cd00590">
    <property type="entry name" value="RRM_SF"/>
    <property type="match status" value="1"/>
</dbReference>
<dbReference type="SUPFAM" id="SSF56672">
    <property type="entry name" value="DNA/RNA polymerases"/>
    <property type="match status" value="1"/>
</dbReference>
<dbReference type="PROSITE" id="PS50102">
    <property type="entry name" value="RRM"/>
    <property type="match status" value="1"/>
</dbReference>
<dbReference type="Gene3D" id="3.30.70.330">
    <property type="match status" value="1"/>
</dbReference>
<feature type="region of interest" description="Disordered" evidence="2">
    <location>
        <begin position="798"/>
        <end position="817"/>
    </location>
</feature>
<organism evidence="5 6">
    <name type="scientific">Trifolium subterraneum</name>
    <name type="common">Subterranean clover</name>
    <dbReference type="NCBI Taxonomy" id="3900"/>
    <lineage>
        <taxon>Eukaryota</taxon>
        <taxon>Viridiplantae</taxon>
        <taxon>Streptophyta</taxon>
        <taxon>Embryophyta</taxon>
        <taxon>Tracheophyta</taxon>
        <taxon>Spermatophyta</taxon>
        <taxon>Magnoliopsida</taxon>
        <taxon>eudicotyledons</taxon>
        <taxon>Gunneridae</taxon>
        <taxon>Pentapetalae</taxon>
        <taxon>rosids</taxon>
        <taxon>fabids</taxon>
        <taxon>Fabales</taxon>
        <taxon>Fabaceae</taxon>
        <taxon>Papilionoideae</taxon>
        <taxon>50 kb inversion clade</taxon>
        <taxon>NPAAA clade</taxon>
        <taxon>Hologalegina</taxon>
        <taxon>IRL clade</taxon>
        <taxon>Trifolieae</taxon>
        <taxon>Trifolium</taxon>
    </lineage>
</organism>
<dbReference type="InterPro" id="IPR000504">
    <property type="entry name" value="RRM_dom"/>
</dbReference>
<dbReference type="Pfam" id="PF00078">
    <property type="entry name" value="RVT_1"/>
    <property type="match status" value="1"/>
</dbReference>